<protein>
    <recommendedName>
        <fullName evidence="3">DegT/DnrJ/EryC1/StrS aminotransferase family protein</fullName>
    </recommendedName>
</protein>
<evidence type="ECO:0000313" key="1">
    <source>
        <dbReference type="EMBL" id="TFD86271.1"/>
    </source>
</evidence>
<comment type="caution">
    <text evidence="1">The sequence shown here is derived from an EMBL/GenBank/DDBJ whole genome shotgun (WGS) entry which is preliminary data.</text>
</comment>
<name>A0A4R9BKD4_9MICO</name>
<dbReference type="SUPFAM" id="SSF53383">
    <property type="entry name" value="PLP-dependent transferases"/>
    <property type="match status" value="1"/>
</dbReference>
<evidence type="ECO:0008006" key="3">
    <source>
        <dbReference type="Google" id="ProtNLM"/>
    </source>
</evidence>
<reference evidence="1 2" key="1">
    <citation type="submission" date="2019-03" db="EMBL/GenBank/DDBJ databases">
        <title>Genomics of glacier-inhabiting Cryobacterium strains.</title>
        <authorList>
            <person name="Liu Q."/>
            <person name="Xin Y.-H."/>
        </authorList>
    </citation>
    <scope>NUCLEOTIDE SEQUENCE [LARGE SCALE GENOMIC DNA]</scope>
    <source>
        <strain evidence="1 2">Sr54</strain>
    </source>
</reference>
<dbReference type="InterPro" id="IPR015424">
    <property type="entry name" value="PyrdxlP-dep_Trfase"/>
</dbReference>
<sequence>MYSSDPIGGFLALELHEGDFPHSSGALLNSGRSCFEYILSTHDVGHVFLPAYTCEAMLEPLKKLGIPYSTYTVTPQLEMVTDFEIGTRDFLVYTNYFGIQDAYCNELSAKYGNNLILDCSQALYYPPSANSHTFYSPRKFFGLADGGIVYTDDSSVDWLPRDASFERMSHLLKRIDLGPEAAYSEFVANELALSGAPMSRMSLLTERILRNADFEKGKLRRVANLTRLHECLGESNLLAVYPETFECALYYPYRTKDASLRHRLIDSRVYVPLLWQNVLETTTADSVEHGLALDIVPIPIDHRYTDKDMDFILEIVKQGLNTTAG</sequence>
<dbReference type="AlphaFoldDB" id="A0A4R9BKD4"/>
<dbReference type="RefSeq" id="WP_134530382.1">
    <property type="nucleotide sequence ID" value="NZ_SOHN01000016.1"/>
</dbReference>
<gene>
    <name evidence="1" type="ORF">E3T51_14230</name>
</gene>
<dbReference type="Proteomes" id="UP000297626">
    <property type="component" value="Unassembled WGS sequence"/>
</dbReference>
<dbReference type="EMBL" id="SOHN01000016">
    <property type="protein sequence ID" value="TFD86271.1"/>
    <property type="molecule type" value="Genomic_DNA"/>
</dbReference>
<accession>A0A4R9BKD4</accession>
<keyword evidence="2" id="KW-1185">Reference proteome</keyword>
<proteinExistence type="predicted"/>
<organism evidence="1 2">
    <name type="scientific">Cryobacterium serini</name>
    <dbReference type="NCBI Taxonomy" id="1259201"/>
    <lineage>
        <taxon>Bacteria</taxon>
        <taxon>Bacillati</taxon>
        <taxon>Actinomycetota</taxon>
        <taxon>Actinomycetes</taxon>
        <taxon>Micrococcales</taxon>
        <taxon>Microbacteriaceae</taxon>
        <taxon>Cryobacterium</taxon>
    </lineage>
</organism>
<evidence type="ECO:0000313" key="2">
    <source>
        <dbReference type="Proteomes" id="UP000297626"/>
    </source>
</evidence>